<feature type="transmembrane region" description="Helical" evidence="12">
    <location>
        <begin position="12"/>
        <end position="29"/>
    </location>
</feature>
<feature type="domain" description="Peptidase M50" evidence="13">
    <location>
        <begin position="37"/>
        <end position="106"/>
    </location>
</feature>
<reference evidence="14 15" key="1">
    <citation type="journal article" date="2010" name="Stand. Genomic Sci.">
        <title>Complete genome sequence of Acetohalobium arabaticum type strain (Z-7288).</title>
        <authorList>
            <person name="Sikorski J."/>
            <person name="Lapidus A."/>
            <person name="Chertkov O."/>
            <person name="Lucas S."/>
            <person name="Copeland A."/>
            <person name="Glavina Del Rio T."/>
            <person name="Nolan M."/>
            <person name="Tice H."/>
            <person name="Cheng J.F."/>
            <person name="Han C."/>
            <person name="Brambilla E."/>
            <person name="Pitluck S."/>
            <person name="Liolios K."/>
            <person name="Ivanova N."/>
            <person name="Mavromatis K."/>
            <person name="Mikhailova N."/>
            <person name="Pati A."/>
            <person name="Bruce D."/>
            <person name="Detter C."/>
            <person name="Tapia R."/>
            <person name="Goodwin L."/>
            <person name="Chen A."/>
            <person name="Palaniappan K."/>
            <person name="Land M."/>
            <person name="Hauser L."/>
            <person name="Chang Y.J."/>
            <person name="Jeffries C.D."/>
            <person name="Rohde M."/>
            <person name="Goker M."/>
            <person name="Spring S."/>
            <person name="Woyke T."/>
            <person name="Bristow J."/>
            <person name="Eisen J.A."/>
            <person name="Markowitz V."/>
            <person name="Hugenholtz P."/>
            <person name="Kyrpides N.C."/>
            <person name="Klenk H.P."/>
        </authorList>
    </citation>
    <scope>NUCLEOTIDE SEQUENCE [LARGE SCALE GENOMIC DNA]</scope>
    <source>
        <strain evidence="15">ATCC 49924 / DSM 5501 / Z-7288</strain>
    </source>
</reference>
<comment type="cofactor">
    <cofactor evidence="1">
        <name>Zn(2+)</name>
        <dbReference type="ChEBI" id="CHEBI:29105"/>
    </cofactor>
</comment>
<dbReference type="AlphaFoldDB" id="D9QV48"/>
<keyword evidence="10" id="KW-0482">Metalloprotease</keyword>
<dbReference type="RefSeq" id="WP_013277553.1">
    <property type="nucleotide sequence ID" value="NC_014378.1"/>
</dbReference>
<keyword evidence="9 12" id="KW-1133">Transmembrane helix</keyword>
<dbReference type="Pfam" id="PF02163">
    <property type="entry name" value="Peptidase_M50"/>
    <property type="match status" value="2"/>
</dbReference>
<dbReference type="CDD" id="cd06161">
    <property type="entry name" value="S2P-M50_SpoIVFB"/>
    <property type="match status" value="1"/>
</dbReference>
<evidence type="ECO:0000256" key="5">
    <source>
        <dbReference type="ARBA" id="ARBA00022692"/>
    </source>
</evidence>
<keyword evidence="7" id="KW-0378">Hydrolase</keyword>
<evidence type="ECO:0000256" key="7">
    <source>
        <dbReference type="ARBA" id="ARBA00022801"/>
    </source>
</evidence>
<accession>D9QV48</accession>
<dbReference type="STRING" id="574087.Acear_0564"/>
<dbReference type="PANTHER" id="PTHR39188:SF3">
    <property type="entry name" value="STAGE IV SPORULATION PROTEIN FB"/>
    <property type="match status" value="1"/>
</dbReference>
<dbReference type="HOGENOM" id="CLU_037123_0_0_9"/>
<keyword evidence="8" id="KW-0862">Zinc</keyword>
<comment type="subcellular location">
    <subcellularLocation>
        <location evidence="2">Membrane</location>
        <topology evidence="2">Multi-pass membrane protein</topology>
    </subcellularLocation>
</comment>
<dbReference type="GO" id="GO:0016020">
    <property type="term" value="C:membrane"/>
    <property type="evidence" value="ECO:0007669"/>
    <property type="project" value="UniProtKB-SubCell"/>
</dbReference>
<keyword evidence="4" id="KW-0645">Protease</keyword>
<protein>
    <submittedName>
        <fullName evidence="14">Peptidase M50</fullName>
    </submittedName>
</protein>
<gene>
    <name evidence="14" type="ordered locus">Acear_0564</name>
</gene>
<dbReference type="Proteomes" id="UP000001661">
    <property type="component" value="Chromosome"/>
</dbReference>
<feature type="transmembrane region" description="Helical" evidence="12">
    <location>
        <begin position="86"/>
        <end position="105"/>
    </location>
</feature>
<keyword evidence="11 12" id="KW-0472">Membrane</keyword>
<dbReference type="eggNOG" id="COG1994">
    <property type="taxonomic scope" value="Bacteria"/>
</dbReference>
<feature type="transmembrane region" description="Helical" evidence="12">
    <location>
        <begin position="165"/>
        <end position="195"/>
    </location>
</feature>
<dbReference type="InterPro" id="IPR046342">
    <property type="entry name" value="CBS_dom_sf"/>
</dbReference>
<dbReference type="InterPro" id="IPR008915">
    <property type="entry name" value="Peptidase_M50"/>
</dbReference>
<comment type="similarity">
    <text evidence="3">Belongs to the peptidase M50B family.</text>
</comment>
<evidence type="ECO:0000256" key="11">
    <source>
        <dbReference type="ARBA" id="ARBA00023136"/>
    </source>
</evidence>
<dbReference type="OrthoDB" id="166377at2"/>
<dbReference type="SUPFAM" id="SSF54631">
    <property type="entry name" value="CBS-domain pair"/>
    <property type="match status" value="1"/>
</dbReference>
<keyword evidence="15" id="KW-1185">Reference proteome</keyword>
<evidence type="ECO:0000256" key="4">
    <source>
        <dbReference type="ARBA" id="ARBA00022670"/>
    </source>
</evidence>
<name>D9QV48_ACEAZ</name>
<dbReference type="KEGG" id="aar:Acear_0564"/>
<evidence type="ECO:0000313" key="15">
    <source>
        <dbReference type="Proteomes" id="UP000001661"/>
    </source>
</evidence>
<dbReference type="PANTHER" id="PTHR39188">
    <property type="entry name" value="MEMBRANE-ASSOCIATED ZINC METALLOPROTEASE M50B"/>
    <property type="match status" value="1"/>
</dbReference>
<evidence type="ECO:0000256" key="12">
    <source>
        <dbReference type="SAM" id="Phobius"/>
    </source>
</evidence>
<dbReference type="GO" id="GO:0006508">
    <property type="term" value="P:proteolysis"/>
    <property type="evidence" value="ECO:0007669"/>
    <property type="project" value="UniProtKB-KW"/>
</dbReference>
<feature type="transmembrane region" description="Helical" evidence="12">
    <location>
        <begin position="117"/>
        <end position="136"/>
    </location>
</feature>
<evidence type="ECO:0000256" key="10">
    <source>
        <dbReference type="ARBA" id="ARBA00023049"/>
    </source>
</evidence>
<keyword evidence="5 12" id="KW-0812">Transmembrane</keyword>
<evidence type="ECO:0000256" key="1">
    <source>
        <dbReference type="ARBA" id="ARBA00001947"/>
    </source>
</evidence>
<dbReference type="EMBL" id="CP002105">
    <property type="protein sequence ID" value="ADL12107.1"/>
    <property type="molecule type" value="Genomic_DNA"/>
</dbReference>
<evidence type="ECO:0000256" key="8">
    <source>
        <dbReference type="ARBA" id="ARBA00022833"/>
    </source>
</evidence>
<dbReference type="GO" id="GO:0046872">
    <property type="term" value="F:metal ion binding"/>
    <property type="evidence" value="ECO:0007669"/>
    <property type="project" value="UniProtKB-KW"/>
</dbReference>
<evidence type="ECO:0000256" key="2">
    <source>
        <dbReference type="ARBA" id="ARBA00004141"/>
    </source>
</evidence>
<evidence type="ECO:0000259" key="13">
    <source>
        <dbReference type="Pfam" id="PF02163"/>
    </source>
</evidence>
<evidence type="ECO:0000256" key="6">
    <source>
        <dbReference type="ARBA" id="ARBA00022723"/>
    </source>
</evidence>
<keyword evidence="6" id="KW-0479">Metal-binding</keyword>
<feature type="domain" description="Peptidase M50" evidence="13">
    <location>
        <begin position="117"/>
        <end position="158"/>
    </location>
</feature>
<evidence type="ECO:0000313" key="14">
    <source>
        <dbReference type="EMBL" id="ADL12107.1"/>
    </source>
</evidence>
<dbReference type="GO" id="GO:0008237">
    <property type="term" value="F:metallopeptidase activity"/>
    <property type="evidence" value="ECO:0007669"/>
    <property type="project" value="UniProtKB-KW"/>
</dbReference>
<evidence type="ECO:0000256" key="9">
    <source>
        <dbReference type="ARBA" id="ARBA00022989"/>
    </source>
</evidence>
<organism evidence="14 15">
    <name type="scientific">Acetohalobium arabaticum (strain ATCC 49924 / DSM 5501 / Z-7288)</name>
    <dbReference type="NCBI Taxonomy" id="574087"/>
    <lineage>
        <taxon>Bacteria</taxon>
        <taxon>Bacillati</taxon>
        <taxon>Bacillota</taxon>
        <taxon>Clostridia</taxon>
        <taxon>Halanaerobiales</taxon>
        <taxon>Halobacteroidaceae</taxon>
        <taxon>Acetohalobium</taxon>
    </lineage>
</organism>
<evidence type="ECO:0000256" key="3">
    <source>
        <dbReference type="ARBA" id="ARBA00007931"/>
    </source>
</evidence>
<proteinExistence type="inferred from homology"/>
<sequence length="289" mass="32927">MYIIKILGVKIKLNLLFLVVILIFGYFRLLDKAVITFGSAFLHELTHVAVAKGNGIGIDEVELLPFGGVAKYNDLLELDPKVEIKTAMAGPLCNLFLAAVMVICLRYSFFNAGWGLFLIRTNLVIAFFNLLPALPLDGGRVFRAFKTRQLGFRQATKLTICLSRYLAVTVGVLALIGLWFGYFNIMLLIIAFFIYTSTFKENRNNIYILMRYLNQKKQRLKERKILRNEELVVIETTKIKKVIEKFKPKSFHTIMVVDNDLNIIATLTEEEIITALLELGINIQIKDLI</sequence>